<accession>A5EYE9</accession>
<feature type="signal peptide" evidence="5">
    <location>
        <begin position="1"/>
        <end position="23"/>
    </location>
</feature>
<gene>
    <name evidence="7" type="ordered locus">DNO_0831</name>
</gene>
<sequence>MFLFKKSSLAIALVMGMATAANAETLTMGINYLAAPYSYQDESGNLTGFEIELIQAIGKEAGFDVKIEPIMFSRTLPGLEKGEFDFVGHVYGTEERSQLYNMIHIHDDGFKFIRLKKSDMEPISENTKVSVISLSPQDEQLQAVKKLKYPNLEIAALDTNFLALKNLFMDKSEVMLAPISEINYLVKSYKDHEFQILDVPKEYVQSISINYTTKKDNAALAKRITDGLEATKKNGTFDTLKTKYNL</sequence>
<dbReference type="GO" id="GO:0030313">
    <property type="term" value="C:cell envelope"/>
    <property type="evidence" value="ECO:0007669"/>
    <property type="project" value="UniProtKB-SubCell"/>
</dbReference>
<dbReference type="SMART" id="SM00062">
    <property type="entry name" value="PBPb"/>
    <property type="match status" value="1"/>
</dbReference>
<dbReference type="HOGENOM" id="CLU_019602_18_2_6"/>
<dbReference type="Gene3D" id="3.40.190.10">
    <property type="entry name" value="Periplasmic binding protein-like II"/>
    <property type="match status" value="2"/>
</dbReference>
<dbReference type="InterPro" id="IPR018313">
    <property type="entry name" value="SBP_3_CS"/>
</dbReference>
<keyword evidence="8" id="KW-1185">Reference proteome</keyword>
<name>A5EYE9_DICNV</name>
<evidence type="ECO:0000256" key="5">
    <source>
        <dbReference type="SAM" id="SignalP"/>
    </source>
</evidence>
<dbReference type="eggNOG" id="COG0834">
    <property type="taxonomic scope" value="Bacteria"/>
</dbReference>
<proteinExistence type="inferred from homology"/>
<dbReference type="STRING" id="246195.DNO_0831"/>
<feature type="domain" description="Solute-binding protein family 3/N-terminal" evidence="6">
    <location>
        <begin position="25"/>
        <end position="246"/>
    </location>
</feature>
<evidence type="ECO:0000256" key="1">
    <source>
        <dbReference type="ARBA" id="ARBA00004196"/>
    </source>
</evidence>
<reference evidence="7 8" key="1">
    <citation type="journal article" date="2007" name="Nat. Biotechnol.">
        <title>Genome sequence and identification of candidate vaccine antigens from the animal pathogen Dichelobacter nodosus.</title>
        <authorList>
            <person name="Myers G.S."/>
            <person name="Parker D."/>
            <person name="Al-Hasani K."/>
            <person name="Kennan R.M."/>
            <person name="Seemann T."/>
            <person name="Ren Q."/>
            <person name="Badger J.H."/>
            <person name="Selengut J.D."/>
            <person name="Deboy R.T."/>
            <person name="Tettelin H."/>
            <person name="Boyce J.D."/>
            <person name="McCarl V.P."/>
            <person name="Han X."/>
            <person name="Nelson W.C."/>
            <person name="Madupu R."/>
            <person name="Mohamoud Y."/>
            <person name="Holley T."/>
            <person name="Fedorova N."/>
            <person name="Khouri H."/>
            <person name="Bottomley S.P."/>
            <person name="Whittington R.J."/>
            <person name="Adler B."/>
            <person name="Songer J.G."/>
            <person name="Rood J.I."/>
            <person name="Paulsen I.T."/>
        </authorList>
    </citation>
    <scope>NUCLEOTIDE SEQUENCE [LARGE SCALE GENOMIC DNA]</scope>
    <source>
        <strain evidence="7 8">VCS1703A</strain>
    </source>
</reference>
<dbReference type="AlphaFoldDB" id="A5EYE9"/>
<dbReference type="EMBL" id="CP000513">
    <property type="protein sequence ID" value="ABQ13378.1"/>
    <property type="molecule type" value="Genomic_DNA"/>
</dbReference>
<comment type="subcellular location">
    <subcellularLocation>
        <location evidence="1">Cell envelope</location>
    </subcellularLocation>
</comment>
<evidence type="ECO:0000256" key="3">
    <source>
        <dbReference type="ARBA" id="ARBA00022729"/>
    </source>
</evidence>
<protein>
    <submittedName>
        <fullName evidence="7">Bacterial extracellular solute-binding family protein</fullName>
    </submittedName>
</protein>
<dbReference type="CDD" id="cd01004">
    <property type="entry name" value="PBP2_MidA_like"/>
    <property type="match status" value="1"/>
</dbReference>
<evidence type="ECO:0000313" key="8">
    <source>
        <dbReference type="Proteomes" id="UP000000248"/>
    </source>
</evidence>
<dbReference type="RefSeq" id="WP_012031154.1">
    <property type="nucleotide sequence ID" value="NC_009446.1"/>
</dbReference>
<dbReference type="PANTHER" id="PTHR35936:SF19">
    <property type="entry name" value="AMINO-ACID-BINDING PROTEIN YXEM-RELATED"/>
    <property type="match status" value="1"/>
</dbReference>
<dbReference type="Pfam" id="PF00497">
    <property type="entry name" value="SBP_bac_3"/>
    <property type="match status" value="1"/>
</dbReference>
<feature type="chain" id="PRO_5002680849" evidence="5">
    <location>
        <begin position="24"/>
        <end position="246"/>
    </location>
</feature>
<evidence type="ECO:0000256" key="2">
    <source>
        <dbReference type="ARBA" id="ARBA00010333"/>
    </source>
</evidence>
<dbReference type="Proteomes" id="UP000000248">
    <property type="component" value="Chromosome"/>
</dbReference>
<dbReference type="InterPro" id="IPR001638">
    <property type="entry name" value="Solute-binding_3/MltF_N"/>
</dbReference>
<organism evidence="7 8">
    <name type="scientific">Dichelobacter nodosus (strain VCS1703A)</name>
    <dbReference type="NCBI Taxonomy" id="246195"/>
    <lineage>
        <taxon>Bacteria</taxon>
        <taxon>Pseudomonadati</taxon>
        <taxon>Pseudomonadota</taxon>
        <taxon>Gammaproteobacteria</taxon>
        <taxon>Cardiobacteriales</taxon>
        <taxon>Cardiobacteriaceae</taxon>
        <taxon>Dichelobacter</taxon>
    </lineage>
</organism>
<dbReference type="SUPFAM" id="SSF53850">
    <property type="entry name" value="Periplasmic binding protein-like II"/>
    <property type="match status" value="1"/>
</dbReference>
<keyword evidence="3 5" id="KW-0732">Signal</keyword>
<dbReference type="PANTHER" id="PTHR35936">
    <property type="entry name" value="MEMBRANE-BOUND LYTIC MUREIN TRANSGLYCOSYLASE F"/>
    <property type="match status" value="1"/>
</dbReference>
<dbReference type="KEGG" id="dno:DNO_0831"/>
<evidence type="ECO:0000259" key="6">
    <source>
        <dbReference type="SMART" id="SM00062"/>
    </source>
</evidence>
<comment type="similarity">
    <text evidence="2 4">Belongs to the bacterial solute-binding protein 3 family.</text>
</comment>
<evidence type="ECO:0000313" key="7">
    <source>
        <dbReference type="EMBL" id="ABQ13378.1"/>
    </source>
</evidence>
<evidence type="ECO:0000256" key="4">
    <source>
        <dbReference type="RuleBase" id="RU003744"/>
    </source>
</evidence>
<dbReference type="PROSITE" id="PS01039">
    <property type="entry name" value="SBP_BACTERIAL_3"/>
    <property type="match status" value="1"/>
</dbReference>
<dbReference type="OrthoDB" id="9768183at2"/>